<feature type="region of interest" description="Disordered" evidence="2">
    <location>
        <begin position="346"/>
        <end position="367"/>
    </location>
</feature>
<sequence length="377" mass="41615">MADALVSPLGGSQQPQPRVGYLSAASQRQGLRVISVSLPQSHPVMLPVWPEVQDRTGNIQIPKAVLLDVIKQGCCPVHLTMRLHRALRSTKNGVGHVMMDSQIRVSGCLGVLDKRSLAEVAAYFTVTDSLACRTCAREPLQWSLPSDCGERGLWFLALNAIRVKLKNQIASDFRQWRERSEARLAALDAALGARLTASVETGNQIESLREQIESLRSRCDAQEARLNVQEARIDALESRAAAAQAEEVWEVQQDMSLRGGLGNLQNSLLPVLEQPDVGKLQEVIWQQEEFIQHLQHQLQQQPGSDGFPRQCQKGQEHFRSIVSSSQLVTAVRHAFARVLPPCKRRRLASQHDGSQTNGAPQGDSSVQPLFLCPSADL</sequence>
<evidence type="ECO:0000256" key="1">
    <source>
        <dbReference type="SAM" id="Coils"/>
    </source>
</evidence>
<organism evidence="3 4">
    <name type="scientific">Polarella glacialis</name>
    <name type="common">Dinoflagellate</name>
    <dbReference type="NCBI Taxonomy" id="89957"/>
    <lineage>
        <taxon>Eukaryota</taxon>
        <taxon>Sar</taxon>
        <taxon>Alveolata</taxon>
        <taxon>Dinophyceae</taxon>
        <taxon>Suessiales</taxon>
        <taxon>Suessiaceae</taxon>
        <taxon>Polarella</taxon>
    </lineage>
</organism>
<dbReference type="Gene3D" id="1.20.5.340">
    <property type="match status" value="1"/>
</dbReference>
<evidence type="ECO:0000256" key="2">
    <source>
        <dbReference type="SAM" id="MobiDB-lite"/>
    </source>
</evidence>
<evidence type="ECO:0000313" key="3">
    <source>
        <dbReference type="EMBL" id="CAE8714890.1"/>
    </source>
</evidence>
<dbReference type="EMBL" id="CAJNNW010032681">
    <property type="protein sequence ID" value="CAE8714890.1"/>
    <property type="molecule type" value="Genomic_DNA"/>
</dbReference>
<feature type="coiled-coil region" evidence="1">
    <location>
        <begin position="198"/>
        <end position="246"/>
    </location>
</feature>
<proteinExistence type="predicted"/>
<comment type="caution">
    <text evidence="3">The sequence shown here is derived from an EMBL/GenBank/DDBJ whole genome shotgun (WGS) entry which is preliminary data.</text>
</comment>
<evidence type="ECO:0000313" key="4">
    <source>
        <dbReference type="Proteomes" id="UP000626109"/>
    </source>
</evidence>
<reference evidence="3" key="1">
    <citation type="submission" date="2021-02" db="EMBL/GenBank/DDBJ databases">
        <authorList>
            <person name="Dougan E. K."/>
            <person name="Rhodes N."/>
            <person name="Thang M."/>
            <person name="Chan C."/>
        </authorList>
    </citation>
    <scope>NUCLEOTIDE SEQUENCE</scope>
</reference>
<keyword evidence="1" id="KW-0175">Coiled coil</keyword>
<dbReference type="AlphaFoldDB" id="A0A813KY72"/>
<feature type="compositionally biased region" description="Polar residues" evidence="2">
    <location>
        <begin position="351"/>
        <end position="367"/>
    </location>
</feature>
<name>A0A813KY72_POLGL</name>
<protein>
    <submittedName>
        <fullName evidence="3">Uncharacterized protein</fullName>
    </submittedName>
</protein>
<accession>A0A813KY72</accession>
<dbReference type="Proteomes" id="UP000626109">
    <property type="component" value="Unassembled WGS sequence"/>
</dbReference>
<gene>
    <name evidence="3" type="ORF">PGLA2088_LOCUS38230</name>
</gene>